<accession>A0AAV0BEL7</accession>
<dbReference type="GO" id="GO:0006606">
    <property type="term" value="P:protein import into nucleus"/>
    <property type="evidence" value="ECO:0007669"/>
    <property type="project" value="TreeGrafter"/>
</dbReference>
<name>A0AAV0BEL7_PHAPC</name>
<comment type="caution">
    <text evidence="10">The sequence shown here is derived from an EMBL/GenBank/DDBJ whole genome shotgun (WGS) entry which is preliminary data.</text>
</comment>
<dbReference type="GO" id="GO:0017056">
    <property type="term" value="F:structural constituent of nuclear pore"/>
    <property type="evidence" value="ECO:0007669"/>
    <property type="project" value="InterPro"/>
</dbReference>
<evidence type="ECO:0000256" key="5">
    <source>
        <dbReference type="ARBA" id="ARBA00022927"/>
    </source>
</evidence>
<dbReference type="Gene3D" id="2.130.10.10">
    <property type="entry name" value="YVTN repeat-like/Quinoprotein amine dehydrogenase"/>
    <property type="match status" value="1"/>
</dbReference>
<keyword evidence="4" id="KW-0509">mRNA transport</keyword>
<dbReference type="Gene3D" id="1.20.58.1380">
    <property type="match status" value="1"/>
</dbReference>
<dbReference type="Proteomes" id="UP001153365">
    <property type="component" value="Unassembled WGS sequence"/>
</dbReference>
<evidence type="ECO:0000256" key="7">
    <source>
        <dbReference type="ARBA" id="ARBA00023242"/>
    </source>
</evidence>
<dbReference type="InterPro" id="IPR007187">
    <property type="entry name" value="Nucleoporin_Nup133/Nup155_C"/>
</dbReference>
<dbReference type="InterPro" id="IPR037624">
    <property type="entry name" value="Nup133-like"/>
</dbReference>
<dbReference type="GO" id="GO:0016973">
    <property type="term" value="P:poly(A)+ mRNA export from nucleus"/>
    <property type="evidence" value="ECO:0007669"/>
    <property type="project" value="TreeGrafter"/>
</dbReference>
<dbReference type="PANTHER" id="PTHR13405:SF11">
    <property type="entry name" value="NUCLEAR PORE COMPLEX PROTEIN NUP133"/>
    <property type="match status" value="1"/>
</dbReference>
<dbReference type="GO" id="GO:0000972">
    <property type="term" value="P:transcription-dependent tethering of RNA polymerase II gene DNA at nuclear periphery"/>
    <property type="evidence" value="ECO:0007669"/>
    <property type="project" value="TreeGrafter"/>
</dbReference>
<evidence type="ECO:0000256" key="6">
    <source>
        <dbReference type="ARBA" id="ARBA00023010"/>
    </source>
</evidence>
<evidence type="ECO:0000256" key="8">
    <source>
        <dbReference type="SAM" id="MobiDB-lite"/>
    </source>
</evidence>
<dbReference type="EMBL" id="CALTRL010005741">
    <property type="protein sequence ID" value="CAH7685697.1"/>
    <property type="molecule type" value="Genomic_DNA"/>
</dbReference>
<keyword evidence="7" id="KW-0539">Nucleus</keyword>
<organism evidence="10 11">
    <name type="scientific">Phakopsora pachyrhizi</name>
    <name type="common">Asian soybean rust disease fungus</name>
    <dbReference type="NCBI Taxonomy" id="170000"/>
    <lineage>
        <taxon>Eukaryota</taxon>
        <taxon>Fungi</taxon>
        <taxon>Dikarya</taxon>
        <taxon>Basidiomycota</taxon>
        <taxon>Pucciniomycotina</taxon>
        <taxon>Pucciniomycetes</taxon>
        <taxon>Pucciniales</taxon>
        <taxon>Phakopsoraceae</taxon>
        <taxon>Phakopsora</taxon>
    </lineage>
</organism>
<dbReference type="Pfam" id="PF03177">
    <property type="entry name" value="Nucleoporin_C"/>
    <property type="match status" value="1"/>
</dbReference>
<reference evidence="10" key="1">
    <citation type="submission" date="2022-06" db="EMBL/GenBank/DDBJ databases">
        <authorList>
            <consortium name="SYNGENTA / RWTH Aachen University"/>
        </authorList>
    </citation>
    <scope>NUCLEOTIDE SEQUENCE</scope>
</reference>
<keyword evidence="11" id="KW-1185">Reference proteome</keyword>
<evidence type="ECO:0000259" key="9">
    <source>
        <dbReference type="Pfam" id="PF03177"/>
    </source>
</evidence>
<protein>
    <submittedName>
        <fullName evidence="10">Non-repetitive/WGA-negative nucleoporin C-terminal-domain-containing protein</fullName>
    </submittedName>
</protein>
<evidence type="ECO:0000256" key="4">
    <source>
        <dbReference type="ARBA" id="ARBA00022816"/>
    </source>
</evidence>
<dbReference type="SUPFAM" id="SSF117289">
    <property type="entry name" value="Nucleoporin domain"/>
    <property type="match status" value="1"/>
</dbReference>
<dbReference type="InterPro" id="IPR015943">
    <property type="entry name" value="WD40/YVTN_repeat-like_dom_sf"/>
</dbReference>
<keyword evidence="3" id="KW-0813">Transport</keyword>
<feature type="region of interest" description="Disordered" evidence="8">
    <location>
        <begin position="1"/>
        <end position="27"/>
    </location>
</feature>
<dbReference type="PANTHER" id="PTHR13405">
    <property type="entry name" value="NUCLEAR PORE COMPLEX PROTEIN NUP133"/>
    <property type="match status" value="1"/>
</dbReference>
<gene>
    <name evidence="10" type="ORF">PPACK8108_LOCUS20268</name>
</gene>
<evidence type="ECO:0000256" key="2">
    <source>
        <dbReference type="ARBA" id="ARBA00005569"/>
    </source>
</evidence>
<feature type="domain" description="Nucleoporin Nup133/Nup155-like C-terminal" evidence="9">
    <location>
        <begin position="875"/>
        <end position="1299"/>
    </location>
</feature>
<proteinExistence type="inferred from homology"/>
<evidence type="ECO:0000313" key="11">
    <source>
        <dbReference type="Proteomes" id="UP001153365"/>
    </source>
</evidence>
<evidence type="ECO:0000256" key="1">
    <source>
        <dbReference type="ARBA" id="ARBA00004259"/>
    </source>
</evidence>
<evidence type="ECO:0000256" key="3">
    <source>
        <dbReference type="ARBA" id="ARBA00022448"/>
    </source>
</evidence>
<comment type="subcellular location">
    <subcellularLocation>
        <location evidence="1">Nucleus envelope</location>
    </subcellularLocation>
</comment>
<keyword evidence="6" id="KW-0811">Translocation</keyword>
<keyword evidence="5" id="KW-0653">Protein transport</keyword>
<comment type="similarity">
    <text evidence="2">Belongs to the nucleoporin Nup133 family.</text>
</comment>
<sequence>MFSNQPSRVLPHARRRTGLRSQSKVQSVGLNDHHEILNNYGETPQYSDSQVAPPRINNMLGMVESNSAQRIGSFTQSNQKNLVKPLTVAEEQTMALEEGLKQAGLTGSGPSILLQDDFHAVTSHSQLPADVLQMLTDSDINYEAFRSHIDHSTGFAYAWSKEICYVWNSSRRSSNLPTCYSFPCPSSKTSSVIVQTLAPLPFAALIVYSSSNSSRTKREPGILLVSPTGELRAWDSLSLALSGVDKYATVQIQLRDAELVRCLQPLSWCPGSFVIATSHSRLFGLSVVTGTGGKPTVVSSIIARSHTWSTKLGSLIRWGESYDPKAGIVALAASPTLDGDPTVCGGEILALETTGVLHKWKMDMSGGGERFIWEKETTSIILESLVPTPEADVLTMAERIELTFLDIKVTYTRDLAILLKYVDPTASGDPSSSIKPRSFAIIVFDLLSNSSLLTVSHCIKARHREFPDPRLETEPSLILPHGGPAALITFPERVIALSLMPGTDYEEVISLKDNAFNRIIGIGAAPLSIRSLQDNSDYLPTAKLLTTSSGILELELNPVELAKPLPKDSDAKAARETSKLQAKLEQAVFFGDHPENPIAFSLEGPLKGDLPAAAEKLSEEIMISSASHLPNIVDLRAQLADRLARLHLLIRFISSAGMLGVLPKTSRRNLMTDSELLAATHALWLHQNRKIHALSHARRPIHTFLGDAISNYMDSIGLGDSDDVVRSFFRSQAPNIVSLLECIQNKLKSSLDCPSHSIHYRSVLILESNEVLLTTYNSAIGLRNAHSKTYDLQNDTSTEPWSSSIGLLNLLQYHYDSTLEILQQRAREFGPTIDEDQARFGAEPITMFLTEDWENLEGTSDKNKDLQQVLKDQLTELAERSLQMMNERIAFLSNVRGESNQETKAMNERYLRLRPQLVLGLVKTKRTARAISLAEEQRDFRTLVQLCYTSGISGGDRKVKNYIDRFQGEFAFQLYQWYVEQGRYLDLLTQDPVYAPLLVSFLDSTDYGKFSWIHDLAIDRFEHAANVLVNEGVNERELADQKLMLSLGKLCQVAQIHVEDLKSEQTLRAIEAVDDRLDIVDAQLRLAGLCSSILQTQPQYSLQTIDGQAVTLVKHLATNLDNRPAFRQLFERFIRQVLAGECLQIEDLIDMYSLKANLDDQMEDFVIALNTFSRAKDWVPGRAQLALQSVWRRIYIHEDWVTLKKTTNLSDEDLMNCLKSTALYCVLSRVIGSQGLEKCELQVLKPKESFFDPTVNLDDDLSIRYPDHSLAELEQLMKDYQFENSRLEESIENGGLMDYYGEIFRLIQQEVKKSNEGADSYNDLEEKNGIREVSMMSE</sequence>
<evidence type="ECO:0000313" key="10">
    <source>
        <dbReference type="EMBL" id="CAH7685697.1"/>
    </source>
</evidence>
<dbReference type="GO" id="GO:0031080">
    <property type="term" value="C:nuclear pore outer ring"/>
    <property type="evidence" value="ECO:0007669"/>
    <property type="project" value="TreeGrafter"/>
</dbReference>